<dbReference type="Pfam" id="PF01352">
    <property type="entry name" value="KRAB"/>
    <property type="match status" value="1"/>
</dbReference>
<dbReference type="InterPro" id="IPR001909">
    <property type="entry name" value="KRAB"/>
</dbReference>
<evidence type="ECO:0000313" key="3">
    <source>
        <dbReference type="EMBL" id="KAB1274027.1"/>
    </source>
</evidence>
<dbReference type="PANTHER" id="PTHR23232:SF133">
    <property type="entry name" value="RIKEN CDNA 1700020N01 GENE"/>
    <property type="match status" value="1"/>
</dbReference>
<gene>
    <name evidence="3" type="ORF">Cadr_000012334</name>
</gene>
<proteinExistence type="predicted"/>
<accession>A0A5N4DSG7</accession>
<evidence type="ECO:0000313" key="4">
    <source>
        <dbReference type="Proteomes" id="UP000299084"/>
    </source>
</evidence>
<dbReference type="Gene3D" id="6.10.140.140">
    <property type="match status" value="1"/>
</dbReference>
<evidence type="ECO:0000256" key="1">
    <source>
        <dbReference type="SAM" id="MobiDB-lite"/>
    </source>
</evidence>
<organism evidence="3 4">
    <name type="scientific">Camelus dromedarius</name>
    <name type="common">Dromedary</name>
    <name type="synonym">Arabian camel</name>
    <dbReference type="NCBI Taxonomy" id="9838"/>
    <lineage>
        <taxon>Eukaryota</taxon>
        <taxon>Metazoa</taxon>
        <taxon>Chordata</taxon>
        <taxon>Craniata</taxon>
        <taxon>Vertebrata</taxon>
        <taxon>Euteleostomi</taxon>
        <taxon>Mammalia</taxon>
        <taxon>Eutheria</taxon>
        <taxon>Laurasiatheria</taxon>
        <taxon>Artiodactyla</taxon>
        <taxon>Tylopoda</taxon>
        <taxon>Camelidae</taxon>
        <taxon>Camelus</taxon>
    </lineage>
</organism>
<dbReference type="GO" id="GO:0006355">
    <property type="term" value="P:regulation of DNA-templated transcription"/>
    <property type="evidence" value="ECO:0007669"/>
    <property type="project" value="InterPro"/>
</dbReference>
<dbReference type="InterPro" id="IPR050169">
    <property type="entry name" value="Krueppel_C2H2_ZnF"/>
</dbReference>
<dbReference type="InterPro" id="IPR036051">
    <property type="entry name" value="KRAB_dom_sf"/>
</dbReference>
<sequence length="137" mass="15083">MGPIQVPHSAGPLTAPALGTVTFEEVAVYFSQDEWRLLDEAQRLLYRDVMLENFVLVASLGLASSRSHVVVQLELGGEPWVHGRVDMTPGTARGAQSGPGPGGWHQGEDVRSWPVVGTEQRTRRRLVCKKFLEKGHK</sequence>
<feature type="domain" description="KRAB" evidence="2">
    <location>
        <begin position="21"/>
        <end position="92"/>
    </location>
</feature>
<dbReference type="PANTHER" id="PTHR23232">
    <property type="entry name" value="KRAB DOMAIN C2H2 ZINC FINGER"/>
    <property type="match status" value="1"/>
</dbReference>
<dbReference type="SUPFAM" id="SSF109640">
    <property type="entry name" value="KRAB domain (Kruppel-associated box)"/>
    <property type="match status" value="1"/>
</dbReference>
<protein>
    <submittedName>
        <fullName evidence="3">Zinc finger protein 792</fullName>
    </submittedName>
</protein>
<reference evidence="3 4" key="1">
    <citation type="journal article" date="2019" name="Mol. Ecol. Resour.">
        <title>Improving Illumina assemblies with Hi-C and long reads: an example with the North African dromedary.</title>
        <authorList>
            <person name="Elbers J.P."/>
            <person name="Rogers M.F."/>
            <person name="Perelman P.L."/>
            <person name="Proskuryakova A.A."/>
            <person name="Serdyukova N.A."/>
            <person name="Johnson W.E."/>
            <person name="Horin P."/>
            <person name="Corander J."/>
            <person name="Murphy D."/>
            <person name="Burger P.A."/>
        </authorList>
    </citation>
    <scope>NUCLEOTIDE SEQUENCE [LARGE SCALE GENOMIC DNA]</scope>
    <source>
        <strain evidence="3">Drom800</strain>
        <tissue evidence="3">Blood</tissue>
    </source>
</reference>
<keyword evidence="4" id="KW-1185">Reference proteome</keyword>
<dbReference type="CDD" id="cd07765">
    <property type="entry name" value="KRAB_A-box"/>
    <property type="match status" value="1"/>
</dbReference>
<name>A0A5N4DSG7_CAMDR</name>
<dbReference type="EMBL" id="JWIN03000009">
    <property type="protein sequence ID" value="KAB1274027.1"/>
    <property type="molecule type" value="Genomic_DNA"/>
</dbReference>
<dbReference type="PROSITE" id="PS50805">
    <property type="entry name" value="KRAB"/>
    <property type="match status" value="1"/>
</dbReference>
<evidence type="ECO:0000259" key="2">
    <source>
        <dbReference type="PROSITE" id="PS50805"/>
    </source>
</evidence>
<comment type="caution">
    <text evidence="3">The sequence shown here is derived from an EMBL/GenBank/DDBJ whole genome shotgun (WGS) entry which is preliminary data.</text>
</comment>
<feature type="region of interest" description="Disordered" evidence="1">
    <location>
        <begin position="89"/>
        <end position="110"/>
    </location>
</feature>
<dbReference type="AlphaFoldDB" id="A0A5N4DSG7"/>
<dbReference type="SMART" id="SM00349">
    <property type="entry name" value="KRAB"/>
    <property type="match status" value="1"/>
</dbReference>
<dbReference type="Proteomes" id="UP000299084">
    <property type="component" value="Unassembled WGS sequence"/>
</dbReference>